<organism evidence="2 3">
    <name type="scientific">Planococcus wigleyi</name>
    <dbReference type="NCBI Taxonomy" id="2762216"/>
    <lineage>
        <taxon>Bacteria</taxon>
        <taxon>Bacillati</taxon>
        <taxon>Bacillota</taxon>
        <taxon>Bacilli</taxon>
        <taxon>Bacillales</taxon>
        <taxon>Caryophanaceae</taxon>
        <taxon>Planococcus</taxon>
    </lineage>
</organism>
<evidence type="ECO:0000313" key="2">
    <source>
        <dbReference type="EMBL" id="MBD8016823.1"/>
    </source>
</evidence>
<feature type="transmembrane region" description="Helical" evidence="1">
    <location>
        <begin position="5"/>
        <end position="23"/>
    </location>
</feature>
<keyword evidence="1" id="KW-0472">Membrane</keyword>
<accession>A0ABR8WID6</accession>
<dbReference type="EMBL" id="JACSPU010000013">
    <property type="protein sequence ID" value="MBD8016823.1"/>
    <property type="molecule type" value="Genomic_DNA"/>
</dbReference>
<feature type="transmembrane region" description="Helical" evidence="1">
    <location>
        <begin position="49"/>
        <end position="68"/>
    </location>
</feature>
<keyword evidence="1" id="KW-0812">Transmembrane</keyword>
<keyword evidence="1" id="KW-1133">Transmembrane helix</keyword>
<gene>
    <name evidence="2" type="ORF">H9630_18630</name>
</gene>
<proteinExistence type="predicted"/>
<dbReference type="RefSeq" id="WP_191716973.1">
    <property type="nucleotide sequence ID" value="NZ_JACSPU010000013.1"/>
</dbReference>
<name>A0ABR8WID6_9BACL</name>
<comment type="caution">
    <text evidence="2">The sequence shown here is derived from an EMBL/GenBank/DDBJ whole genome shotgun (WGS) entry which is preliminary data.</text>
</comment>
<evidence type="ECO:0000313" key="3">
    <source>
        <dbReference type="Proteomes" id="UP000658980"/>
    </source>
</evidence>
<protein>
    <submittedName>
        <fullName evidence="2">Uncharacterized protein</fullName>
    </submittedName>
</protein>
<reference evidence="2 3" key="1">
    <citation type="submission" date="2020-08" db="EMBL/GenBank/DDBJ databases">
        <title>A Genomic Blueprint of the Chicken Gut Microbiome.</title>
        <authorList>
            <person name="Gilroy R."/>
            <person name="Ravi A."/>
            <person name="Getino M."/>
            <person name="Pursley I."/>
            <person name="Horton D.L."/>
            <person name="Alikhan N.-F."/>
            <person name="Baker D."/>
            <person name="Gharbi K."/>
            <person name="Hall N."/>
            <person name="Watson M."/>
            <person name="Adriaenssens E.M."/>
            <person name="Foster-Nyarko E."/>
            <person name="Jarju S."/>
            <person name="Secka A."/>
            <person name="Antonio M."/>
            <person name="Oren A."/>
            <person name="Chaudhuri R."/>
            <person name="La Ragione R.M."/>
            <person name="Hildebrand F."/>
            <person name="Pallen M.J."/>
        </authorList>
    </citation>
    <scope>NUCLEOTIDE SEQUENCE [LARGE SCALE GENOMIC DNA]</scope>
    <source>
        <strain evidence="2 3">Sa1BUA13</strain>
    </source>
</reference>
<dbReference type="Proteomes" id="UP000658980">
    <property type="component" value="Unassembled WGS sequence"/>
</dbReference>
<evidence type="ECO:0000256" key="1">
    <source>
        <dbReference type="SAM" id="Phobius"/>
    </source>
</evidence>
<keyword evidence="3" id="KW-1185">Reference proteome</keyword>
<sequence>MKKFTLSLVGGILIGFIFSFVFWDYQGSTYEILNQAGIDRTVSEMDFDFVFKASLLSLVSAILIYLLWNFFDKKKHEKFVEEFNRNKKSNN</sequence>